<proteinExistence type="predicted"/>
<organism evidence="1 2">
    <name type="scientific">Mycobacterium szulgai</name>
    <dbReference type="NCBI Taxonomy" id="1787"/>
    <lineage>
        <taxon>Bacteria</taxon>
        <taxon>Bacillati</taxon>
        <taxon>Actinomycetota</taxon>
        <taxon>Actinomycetes</taxon>
        <taxon>Mycobacteriales</taxon>
        <taxon>Mycobacteriaceae</taxon>
        <taxon>Mycobacterium</taxon>
    </lineage>
</organism>
<dbReference type="Proteomes" id="UP000193317">
    <property type="component" value="Unassembled WGS sequence"/>
</dbReference>
<evidence type="ECO:0000313" key="1">
    <source>
        <dbReference type="EMBL" id="ORW95923.1"/>
    </source>
</evidence>
<dbReference type="OrthoDB" id="4753497at2"/>
<name>A0A1X2E639_MYCSZ</name>
<dbReference type="RefSeq" id="WP_085671884.1">
    <property type="nucleotide sequence ID" value="NZ_JACKRU010000238.1"/>
</dbReference>
<evidence type="ECO:0000313" key="2">
    <source>
        <dbReference type="Proteomes" id="UP000193317"/>
    </source>
</evidence>
<keyword evidence="2" id="KW-1185">Reference proteome</keyword>
<gene>
    <name evidence="1" type="ORF">AWC27_05790</name>
</gene>
<protein>
    <submittedName>
        <fullName evidence="1">Uncharacterized protein</fullName>
    </submittedName>
</protein>
<dbReference type="EMBL" id="LQPW01000134">
    <property type="protein sequence ID" value="ORW95923.1"/>
    <property type="molecule type" value="Genomic_DNA"/>
</dbReference>
<accession>A0A1X2E639</accession>
<sequence>MDQPAATGDHRQTDYLLRVLGQICRRTNRGIDQYLRAKALSEAVGHSDYACGLRRPTGINERDRQTLKRLIDCLQRRFPPDG</sequence>
<comment type="caution">
    <text evidence="1">The sequence shown here is derived from an EMBL/GenBank/DDBJ whole genome shotgun (WGS) entry which is preliminary data.</text>
</comment>
<dbReference type="AlphaFoldDB" id="A0A1X2E639"/>
<reference evidence="1 2" key="1">
    <citation type="submission" date="2016-01" db="EMBL/GenBank/DDBJ databases">
        <title>The new phylogeny of the genus Mycobacterium.</title>
        <authorList>
            <person name="Tarcisio F."/>
            <person name="Conor M."/>
            <person name="Antonella G."/>
            <person name="Elisabetta G."/>
            <person name="Giulia F.S."/>
            <person name="Sara T."/>
            <person name="Anna F."/>
            <person name="Clotilde B."/>
            <person name="Roberto B."/>
            <person name="Veronica D.S."/>
            <person name="Fabio R."/>
            <person name="Monica P."/>
            <person name="Olivier J."/>
            <person name="Enrico T."/>
            <person name="Nicola S."/>
        </authorList>
    </citation>
    <scope>NUCLEOTIDE SEQUENCE [LARGE SCALE GENOMIC DNA]</scope>
    <source>
        <strain evidence="1 2">DSM 44166</strain>
    </source>
</reference>